<keyword evidence="2" id="KW-1003">Cell membrane</keyword>
<dbReference type="AlphaFoldDB" id="A0A918GEJ8"/>
<name>A0A918GEJ8_9ACTN</name>
<gene>
    <name evidence="9" type="ORF">GCM10010269_79280</name>
</gene>
<keyword evidence="10" id="KW-1185">Reference proteome</keyword>
<keyword evidence="3 7" id="KW-0812">Transmembrane</keyword>
<evidence type="ECO:0000256" key="6">
    <source>
        <dbReference type="ARBA" id="ARBA00038076"/>
    </source>
</evidence>
<evidence type="ECO:0000256" key="7">
    <source>
        <dbReference type="SAM" id="Phobius"/>
    </source>
</evidence>
<dbReference type="PANTHER" id="PTHR30572:SF4">
    <property type="entry name" value="ABC TRANSPORTER PERMEASE YTRF"/>
    <property type="match status" value="1"/>
</dbReference>
<reference evidence="9" key="1">
    <citation type="journal article" date="2014" name="Int. J. Syst. Evol. Microbiol.">
        <title>Complete genome sequence of Corynebacterium casei LMG S-19264T (=DSM 44701T), isolated from a smear-ripened cheese.</title>
        <authorList>
            <consortium name="US DOE Joint Genome Institute (JGI-PGF)"/>
            <person name="Walter F."/>
            <person name="Albersmeier A."/>
            <person name="Kalinowski J."/>
            <person name="Ruckert C."/>
        </authorList>
    </citation>
    <scope>NUCLEOTIDE SEQUENCE</scope>
    <source>
        <strain evidence="9">JCM 4386</strain>
    </source>
</reference>
<dbReference type="Pfam" id="PF02687">
    <property type="entry name" value="FtsX"/>
    <property type="match status" value="2"/>
</dbReference>
<dbReference type="GO" id="GO:0022857">
    <property type="term" value="F:transmembrane transporter activity"/>
    <property type="evidence" value="ECO:0007669"/>
    <property type="project" value="TreeGrafter"/>
</dbReference>
<feature type="transmembrane region" description="Helical" evidence="7">
    <location>
        <begin position="776"/>
        <end position="799"/>
    </location>
</feature>
<feature type="transmembrane region" description="Helical" evidence="7">
    <location>
        <begin position="674"/>
        <end position="701"/>
    </location>
</feature>
<evidence type="ECO:0000256" key="1">
    <source>
        <dbReference type="ARBA" id="ARBA00004651"/>
    </source>
</evidence>
<comment type="similarity">
    <text evidence="6">Belongs to the ABC-4 integral membrane protein family.</text>
</comment>
<feature type="transmembrane region" description="Helical" evidence="7">
    <location>
        <begin position="903"/>
        <end position="926"/>
    </location>
</feature>
<evidence type="ECO:0000313" key="9">
    <source>
        <dbReference type="EMBL" id="GGS28679.1"/>
    </source>
</evidence>
<dbReference type="PANTHER" id="PTHR30572">
    <property type="entry name" value="MEMBRANE COMPONENT OF TRANSPORTER-RELATED"/>
    <property type="match status" value="1"/>
</dbReference>
<evidence type="ECO:0000259" key="8">
    <source>
        <dbReference type="Pfam" id="PF02687"/>
    </source>
</evidence>
<feature type="transmembrane region" description="Helical" evidence="7">
    <location>
        <begin position="713"/>
        <end position="735"/>
    </location>
</feature>
<dbReference type="InterPro" id="IPR003838">
    <property type="entry name" value="ABC3_permease_C"/>
</dbReference>
<keyword evidence="4 7" id="KW-1133">Transmembrane helix</keyword>
<reference evidence="9" key="2">
    <citation type="submission" date="2020-09" db="EMBL/GenBank/DDBJ databases">
        <authorList>
            <person name="Sun Q."/>
            <person name="Ohkuma M."/>
        </authorList>
    </citation>
    <scope>NUCLEOTIDE SEQUENCE</scope>
    <source>
        <strain evidence="9">JCM 4386</strain>
    </source>
</reference>
<evidence type="ECO:0000313" key="10">
    <source>
        <dbReference type="Proteomes" id="UP000606194"/>
    </source>
</evidence>
<dbReference type="Proteomes" id="UP000606194">
    <property type="component" value="Unassembled WGS sequence"/>
</dbReference>
<proteinExistence type="inferred from homology"/>
<comment type="subcellular location">
    <subcellularLocation>
        <location evidence="1">Cell membrane</location>
        <topology evidence="1">Multi-pass membrane protein</topology>
    </subcellularLocation>
</comment>
<evidence type="ECO:0000256" key="2">
    <source>
        <dbReference type="ARBA" id="ARBA00022475"/>
    </source>
</evidence>
<dbReference type="InterPro" id="IPR050250">
    <property type="entry name" value="Macrolide_Exporter_MacB"/>
</dbReference>
<keyword evidence="5 7" id="KW-0472">Membrane</keyword>
<dbReference type="GO" id="GO:0005886">
    <property type="term" value="C:plasma membrane"/>
    <property type="evidence" value="ECO:0007669"/>
    <property type="project" value="UniProtKB-SubCell"/>
</dbReference>
<accession>A0A918GEJ8</accession>
<sequence>MAMILDQLRRRRGRALALAAGILVAATSFTLLTATVSTSQATTVGTVRKNARSAYDVLVRPPDSQTDVERRSGLVTPNFLSGTFGGITMDQYRRIRGMAGVDVAAPVANIGYLMVASTVAVDVSRFLDGKASRQILRISPTLTSGLGSYRTSDEYVYLTRSPLTSASESDGLFESDTLEAGAADKSTQRYRIKGKYDVCFYFNWDKTAQTEFNLTLPLKPNIIAEDLRDRSPFDPDLSSRMNCQSGQDKATIDIPVSYPVLLAAVDPVAEDRLVGLGGTIASGRMLTEQDKPWRVSGAKSVHGQHDSYIPALLSDNPLTTGTLDATVERLDVGDPSELPSKLGNPTAGSFVRSLHGTTVGKTRVDLSKGYRKALSEDSFDTGAYWTVGPVTYRRTSDGDLAAQPQPPQKPSLWITNSNRQPFSNVPEENHQGTQYRKVTSHAATDCIGLGTCDGVDSGRLPNPFVHLVGRYDTGRLPGFSPLSDTPLETYQTPQVTGADSATRARLRGKPLQPDRNLGGYVSPPPTMLTTMDSITALTRSRRVPSLQDKAPVSAIRIRVAGVTGVDTASRARVNAVAGKIRATYPRLQVDVTVGSSPAPQTVALSSSAQVTERWVAKGVALRILRAVDTKSAVLFVLVLVVCALFIGQAALASVRSRRIEIGTLRCLGWSGGEVLRLVLAELAVIGLAAGAAGAVLAYVLGRVLGQPEAGAKSLLVLPVALLLATTAGLIPAWLATRLGPMEAVRPPVTAARRARPVRSVAGLAVLNLLRVRGRTLLGAAGLALGVAAFTVLLALTLAFRGEVAGSLLGSAVVAQARKADYLSVALSLLLGAAGAIDVLVISQRERAADLAVLRATGWTNRELAKLTFYEGIGLALLGGLSGAVAGLAGVLTLGRGVLHGHLFTVAGAALLATLAATALVVAALAVPIRGLSRIAPAHLLAAD</sequence>
<feature type="transmembrane region" description="Helical" evidence="7">
    <location>
        <begin position="819"/>
        <end position="840"/>
    </location>
</feature>
<protein>
    <recommendedName>
        <fullName evidence="8">ABC3 transporter permease C-terminal domain-containing protein</fullName>
    </recommendedName>
</protein>
<feature type="domain" description="ABC3 transporter permease C-terminal" evidence="8">
    <location>
        <begin position="633"/>
        <end position="735"/>
    </location>
</feature>
<dbReference type="EMBL" id="BMTL01000056">
    <property type="protein sequence ID" value="GGS28679.1"/>
    <property type="molecule type" value="Genomic_DNA"/>
</dbReference>
<feature type="domain" description="ABC3 transporter permease C-terminal" evidence="8">
    <location>
        <begin position="824"/>
        <end position="936"/>
    </location>
</feature>
<evidence type="ECO:0000256" key="4">
    <source>
        <dbReference type="ARBA" id="ARBA00022989"/>
    </source>
</evidence>
<comment type="caution">
    <text evidence="9">The sequence shown here is derived from an EMBL/GenBank/DDBJ whole genome shotgun (WGS) entry which is preliminary data.</text>
</comment>
<organism evidence="9 10">
    <name type="scientific">Streptomyces humidus</name>
    <dbReference type="NCBI Taxonomy" id="52259"/>
    <lineage>
        <taxon>Bacteria</taxon>
        <taxon>Bacillati</taxon>
        <taxon>Actinomycetota</taxon>
        <taxon>Actinomycetes</taxon>
        <taxon>Kitasatosporales</taxon>
        <taxon>Streptomycetaceae</taxon>
        <taxon>Streptomyces</taxon>
    </lineage>
</organism>
<evidence type="ECO:0000256" key="3">
    <source>
        <dbReference type="ARBA" id="ARBA00022692"/>
    </source>
</evidence>
<feature type="transmembrane region" description="Helical" evidence="7">
    <location>
        <begin position="871"/>
        <end position="891"/>
    </location>
</feature>
<evidence type="ECO:0000256" key="5">
    <source>
        <dbReference type="ARBA" id="ARBA00023136"/>
    </source>
</evidence>
<feature type="transmembrane region" description="Helical" evidence="7">
    <location>
        <begin position="632"/>
        <end position="654"/>
    </location>
</feature>